<dbReference type="AlphaFoldDB" id="A0A915HJE7"/>
<evidence type="ECO:0000313" key="2">
    <source>
        <dbReference type="Proteomes" id="UP000887565"/>
    </source>
</evidence>
<dbReference type="Gene3D" id="2.60.40.10">
    <property type="entry name" value="Immunoglobulins"/>
    <property type="match status" value="1"/>
</dbReference>
<sequence length="95" mass="11094">MKKSKFRKKVAYCADLCLYHQVTWLFNQHVIPLDDHEILIKDTNDVCQLIIPRISDHHYGIYTIVAENEVGKAKCAGYLSRIPYQSLISTVMNYY</sequence>
<evidence type="ECO:0000259" key="1">
    <source>
        <dbReference type="Pfam" id="PF07679"/>
    </source>
</evidence>
<name>A0A915HJE7_ROMCU</name>
<accession>A0A915HJE7</accession>
<reference evidence="3" key="1">
    <citation type="submission" date="2022-11" db="UniProtKB">
        <authorList>
            <consortium name="WormBaseParasite"/>
        </authorList>
    </citation>
    <scope>IDENTIFICATION</scope>
</reference>
<protein>
    <submittedName>
        <fullName evidence="3">Immunoglobulin I-set domain-containing protein</fullName>
    </submittedName>
</protein>
<feature type="domain" description="Immunoglobulin I-set" evidence="1">
    <location>
        <begin position="21"/>
        <end position="76"/>
    </location>
</feature>
<dbReference type="Pfam" id="PF07679">
    <property type="entry name" value="I-set"/>
    <property type="match status" value="1"/>
</dbReference>
<evidence type="ECO:0000313" key="3">
    <source>
        <dbReference type="WBParaSite" id="nRc.2.0.1.t01779-RA"/>
    </source>
</evidence>
<proteinExistence type="predicted"/>
<dbReference type="WBParaSite" id="nRc.2.0.1.t01779-RA">
    <property type="protein sequence ID" value="nRc.2.0.1.t01779-RA"/>
    <property type="gene ID" value="nRc.2.0.1.g01779"/>
</dbReference>
<dbReference type="InterPro" id="IPR013783">
    <property type="entry name" value="Ig-like_fold"/>
</dbReference>
<dbReference type="Proteomes" id="UP000887565">
    <property type="component" value="Unplaced"/>
</dbReference>
<keyword evidence="2" id="KW-1185">Reference proteome</keyword>
<dbReference type="InterPro" id="IPR013098">
    <property type="entry name" value="Ig_I-set"/>
</dbReference>
<dbReference type="InterPro" id="IPR036179">
    <property type="entry name" value="Ig-like_dom_sf"/>
</dbReference>
<organism evidence="2 3">
    <name type="scientific">Romanomermis culicivorax</name>
    <name type="common">Nematode worm</name>
    <dbReference type="NCBI Taxonomy" id="13658"/>
    <lineage>
        <taxon>Eukaryota</taxon>
        <taxon>Metazoa</taxon>
        <taxon>Ecdysozoa</taxon>
        <taxon>Nematoda</taxon>
        <taxon>Enoplea</taxon>
        <taxon>Dorylaimia</taxon>
        <taxon>Mermithida</taxon>
        <taxon>Mermithoidea</taxon>
        <taxon>Mermithidae</taxon>
        <taxon>Romanomermis</taxon>
    </lineage>
</organism>
<dbReference type="SUPFAM" id="SSF48726">
    <property type="entry name" value="Immunoglobulin"/>
    <property type="match status" value="1"/>
</dbReference>